<dbReference type="InterPro" id="IPR036412">
    <property type="entry name" value="HAD-like_sf"/>
</dbReference>
<dbReference type="GO" id="GO:0000287">
    <property type="term" value="F:magnesium ion binding"/>
    <property type="evidence" value="ECO:0007669"/>
    <property type="project" value="TreeGrafter"/>
</dbReference>
<dbReference type="Proteomes" id="UP000618460">
    <property type="component" value="Unassembled WGS sequence"/>
</dbReference>
<dbReference type="Gene3D" id="3.40.50.1000">
    <property type="entry name" value="HAD superfamily/HAD-like"/>
    <property type="match status" value="1"/>
</dbReference>
<dbReference type="GO" id="GO:0016791">
    <property type="term" value="F:phosphatase activity"/>
    <property type="evidence" value="ECO:0007669"/>
    <property type="project" value="TreeGrafter"/>
</dbReference>
<protein>
    <submittedName>
        <fullName evidence="1">5-amino-6-(5-phospho-D-ribitylamino)uracil phosphatase YcsE</fullName>
    </submittedName>
</protein>
<dbReference type="SFLD" id="SFLDS00003">
    <property type="entry name" value="Haloacid_Dehalogenase"/>
    <property type="match status" value="1"/>
</dbReference>
<keyword evidence="2" id="KW-1185">Reference proteome</keyword>
<dbReference type="Pfam" id="PF08282">
    <property type="entry name" value="Hydrolase_3"/>
    <property type="match status" value="2"/>
</dbReference>
<dbReference type="PANTHER" id="PTHR10000">
    <property type="entry name" value="PHOSPHOSERINE PHOSPHATASE"/>
    <property type="match status" value="1"/>
</dbReference>
<dbReference type="PROSITE" id="PS01229">
    <property type="entry name" value="COF_2"/>
    <property type="match status" value="1"/>
</dbReference>
<sequence length="245" mass="27426">MDKPDIRMIALDMDGTVLDTEMNISKKNEQAIKRAIDQGVEVVFATGRHCVTCTPYAEALGVNYMITVNGGEIWTTDGELIARQSLAQTAVKKYKEIYDKYTPWTWLVSPEKVWRNEIPENFDDQEWLKFGIDTTDDAIRAAILEELSSETTIELSNSSLTNIEINAMGINKAQSIEKICERIGINMDQVMAVGDSLNDIKMIQHAGLGVAMGNAQEEVKKVADWVAPHHTEDGVSEAIEYWVLK</sequence>
<dbReference type="NCBIfam" id="TIGR01484">
    <property type="entry name" value="HAD-SF-IIB"/>
    <property type="match status" value="1"/>
</dbReference>
<evidence type="ECO:0000313" key="1">
    <source>
        <dbReference type="EMBL" id="GGM30265.1"/>
    </source>
</evidence>
<evidence type="ECO:0000313" key="2">
    <source>
        <dbReference type="Proteomes" id="UP000618460"/>
    </source>
</evidence>
<dbReference type="AlphaFoldDB" id="A0A917TNT4"/>
<dbReference type="CDD" id="cd07516">
    <property type="entry name" value="HAD_Pase"/>
    <property type="match status" value="1"/>
</dbReference>
<proteinExistence type="predicted"/>
<dbReference type="InterPro" id="IPR023214">
    <property type="entry name" value="HAD_sf"/>
</dbReference>
<dbReference type="GO" id="GO:0005829">
    <property type="term" value="C:cytosol"/>
    <property type="evidence" value="ECO:0007669"/>
    <property type="project" value="TreeGrafter"/>
</dbReference>
<accession>A0A917TNT4</accession>
<dbReference type="RefSeq" id="WP_117154151.1">
    <property type="nucleotide sequence ID" value="NZ_BMLG01000006.1"/>
</dbReference>
<reference evidence="1" key="1">
    <citation type="journal article" date="2014" name="Int. J. Syst. Evol. Microbiol.">
        <title>Complete genome sequence of Corynebacterium casei LMG S-19264T (=DSM 44701T), isolated from a smear-ripened cheese.</title>
        <authorList>
            <consortium name="US DOE Joint Genome Institute (JGI-PGF)"/>
            <person name="Walter F."/>
            <person name="Albersmeier A."/>
            <person name="Kalinowski J."/>
            <person name="Ruckert C."/>
        </authorList>
    </citation>
    <scope>NUCLEOTIDE SEQUENCE</scope>
    <source>
        <strain evidence="1">CGMCC 1.6333</strain>
    </source>
</reference>
<dbReference type="OrthoDB" id="9781413at2"/>
<gene>
    <name evidence="1" type="primary">ycsE</name>
    <name evidence="1" type="ORF">GCM10011351_15470</name>
</gene>
<dbReference type="PANTHER" id="PTHR10000:SF55">
    <property type="entry name" value="5-AMINO-6-(5-PHOSPHO-D-RIBITYLAMINO)URACIL PHOSPHATASE YCSE"/>
    <property type="match status" value="1"/>
</dbReference>
<name>A0A917TNT4_9BACI</name>
<dbReference type="SFLD" id="SFLDG01140">
    <property type="entry name" value="C2.B:_Phosphomannomutase_and_P"/>
    <property type="match status" value="1"/>
</dbReference>
<dbReference type="InterPro" id="IPR006379">
    <property type="entry name" value="HAD-SF_hydro_IIB"/>
</dbReference>
<dbReference type="Gene3D" id="3.30.1240.10">
    <property type="match status" value="1"/>
</dbReference>
<dbReference type="EMBL" id="BMLG01000006">
    <property type="protein sequence ID" value="GGM30265.1"/>
    <property type="molecule type" value="Genomic_DNA"/>
</dbReference>
<organism evidence="1 2">
    <name type="scientific">Paraliobacillus quinghaiensis</name>
    <dbReference type="NCBI Taxonomy" id="470815"/>
    <lineage>
        <taxon>Bacteria</taxon>
        <taxon>Bacillati</taxon>
        <taxon>Bacillota</taxon>
        <taxon>Bacilli</taxon>
        <taxon>Bacillales</taxon>
        <taxon>Bacillaceae</taxon>
        <taxon>Paraliobacillus</taxon>
    </lineage>
</organism>
<reference evidence="1" key="2">
    <citation type="submission" date="2020-09" db="EMBL/GenBank/DDBJ databases">
        <authorList>
            <person name="Sun Q."/>
            <person name="Zhou Y."/>
        </authorList>
    </citation>
    <scope>NUCLEOTIDE SEQUENCE</scope>
    <source>
        <strain evidence="1">CGMCC 1.6333</strain>
    </source>
</reference>
<dbReference type="SUPFAM" id="SSF56784">
    <property type="entry name" value="HAD-like"/>
    <property type="match status" value="1"/>
</dbReference>
<comment type="caution">
    <text evidence="1">The sequence shown here is derived from an EMBL/GenBank/DDBJ whole genome shotgun (WGS) entry which is preliminary data.</text>
</comment>